<dbReference type="SMART" id="SM00151">
    <property type="entry name" value="SWIB"/>
    <property type="match status" value="1"/>
</dbReference>
<reference evidence="2 3" key="1">
    <citation type="submission" date="2024-01" db="EMBL/GenBank/DDBJ databases">
        <title>The complete chloroplast genome sequence of Lithospermum erythrorhizon: insights into the phylogenetic relationship among Boraginaceae species and the maternal lineages of purple gromwells.</title>
        <authorList>
            <person name="Okada T."/>
            <person name="Watanabe K."/>
        </authorList>
    </citation>
    <scope>NUCLEOTIDE SEQUENCE [LARGE SCALE GENOMIC DNA]</scope>
</reference>
<organism evidence="2 3">
    <name type="scientific">Lithospermum erythrorhizon</name>
    <name type="common">Purple gromwell</name>
    <name type="synonym">Lithospermum officinale var. erythrorhizon</name>
    <dbReference type="NCBI Taxonomy" id="34254"/>
    <lineage>
        <taxon>Eukaryota</taxon>
        <taxon>Viridiplantae</taxon>
        <taxon>Streptophyta</taxon>
        <taxon>Embryophyta</taxon>
        <taxon>Tracheophyta</taxon>
        <taxon>Spermatophyta</taxon>
        <taxon>Magnoliopsida</taxon>
        <taxon>eudicotyledons</taxon>
        <taxon>Gunneridae</taxon>
        <taxon>Pentapetalae</taxon>
        <taxon>asterids</taxon>
        <taxon>lamiids</taxon>
        <taxon>Boraginales</taxon>
        <taxon>Boraginaceae</taxon>
        <taxon>Boraginoideae</taxon>
        <taxon>Lithospermeae</taxon>
        <taxon>Lithospermum</taxon>
    </lineage>
</organism>
<evidence type="ECO:0000259" key="1">
    <source>
        <dbReference type="SMART" id="SM00151"/>
    </source>
</evidence>
<dbReference type="InterPro" id="IPR036885">
    <property type="entry name" value="SWIB_MDM2_dom_sf"/>
</dbReference>
<evidence type="ECO:0000313" key="3">
    <source>
        <dbReference type="Proteomes" id="UP001454036"/>
    </source>
</evidence>
<keyword evidence="3" id="KW-1185">Reference proteome</keyword>
<sequence length="118" mass="13401">MLTPKLKKAITDNPKKLADLIDLVNLPTTLREFMGQSQTSRLGCFKRVWSYIKENNLQACPSVTLAMYSAILWTKDPNNKNIVCCDEKLKGILLGKPRVDLAELPTLMKLHFPKKQKS</sequence>
<dbReference type="InterPro" id="IPR019835">
    <property type="entry name" value="SWIB_domain"/>
</dbReference>
<dbReference type="Proteomes" id="UP001454036">
    <property type="component" value="Unassembled WGS sequence"/>
</dbReference>
<dbReference type="Gene3D" id="1.10.245.10">
    <property type="entry name" value="SWIB/MDM2 domain"/>
    <property type="match status" value="1"/>
</dbReference>
<dbReference type="PANTHER" id="PTHR13844">
    <property type="entry name" value="SWI/SNF-RELATED MATRIX-ASSOCIATED ACTIN-DEPENDENT REGULATOR OF CHROMATIN SUBFAMILY D"/>
    <property type="match status" value="1"/>
</dbReference>
<comment type="caution">
    <text evidence="2">The sequence shown here is derived from an EMBL/GenBank/DDBJ whole genome shotgun (WGS) entry which is preliminary data.</text>
</comment>
<feature type="domain" description="SWIB" evidence="1">
    <location>
        <begin position="20"/>
        <end position="117"/>
    </location>
</feature>
<proteinExistence type="predicted"/>
<name>A0AAV3RIJ8_LITER</name>
<accession>A0AAV3RIJ8</accession>
<protein>
    <submittedName>
        <fullName evidence="2">Chromatin/chromatin-binding, or -regulatory protein</fullName>
    </submittedName>
</protein>
<dbReference type="CDD" id="cd10567">
    <property type="entry name" value="SWIB-MDM2_like"/>
    <property type="match status" value="1"/>
</dbReference>
<dbReference type="AlphaFoldDB" id="A0AAV3RIJ8"/>
<dbReference type="EMBL" id="BAABME010009713">
    <property type="protein sequence ID" value="GAA0175674.1"/>
    <property type="molecule type" value="Genomic_DNA"/>
</dbReference>
<dbReference type="InterPro" id="IPR003121">
    <property type="entry name" value="SWIB_MDM2_domain"/>
</dbReference>
<dbReference type="Pfam" id="PF02201">
    <property type="entry name" value="SWIB"/>
    <property type="match status" value="2"/>
</dbReference>
<dbReference type="SUPFAM" id="SSF47592">
    <property type="entry name" value="SWIB/MDM2 domain"/>
    <property type="match status" value="1"/>
</dbReference>
<evidence type="ECO:0000313" key="2">
    <source>
        <dbReference type="EMBL" id="GAA0175674.1"/>
    </source>
</evidence>
<gene>
    <name evidence="2" type="ORF">LIER_28802</name>
</gene>